<organism evidence="1">
    <name type="scientific">Melanopsichium pennsylvanicum 4</name>
    <dbReference type="NCBI Taxonomy" id="1398559"/>
    <lineage>
        <taxon>Eukaryota</taxon>
        <taxon>Fungi</taxon>
        <taxon>Dikarya</taxon>
        <taxon>Basidiomycota</taxon>
        <taxon>Ustilaginomycotina</taxon>
        <taxon>Ustilaginomycetes</taxon>
        <taxon>Ustilaginales</taxon>
        <taxon>Ustilaginaceae</taxon>
        <taxon>Melanopsichium</taxon>
    </lineage>
</organism>
<dbReference type="EMBL" id="HG529553">
    <property type="protein sequence ID" value="CDI52869.1"/>
    <property type="molecule type" value="Genomic_DNA"/>
</dbReference>
<name>A0A077R6W2_9BASI</name>
<dbReference type="InterPro" id="IPR029063">
    <property type="entry name" value="SAM-dependent_MTases_sf"/>
</dbReference>
<dbReference type="AlphaFoldDB" id="A0A077R6W2"/>
<reference evidence="1" key="1">
    <citation type="journal article" date="2014" name="Genome Biol. Evol.">
        <title>Gene Loss Rather Than Gene Gain Is Associated with a Host Jump from Monocots to Dicots in the Smut Fungus Melanopsichium pennsylvanicum.</title>
        <authorList>
            <person name="Sharma R."/>
            <person name="Mishra B."/>
            <person name="Runge F."/>
            <person name="Thines M."/>
        </authorList>
    </citation>
    <scope>NUCLEOTIDE SEQUENCE</scope>
    <source>
        <strain evidence="1">4</strain>
    </source>
</reference>
<evidence type="ECO:0008006" key="2">
    <source>
        <dbReference type="Google" id="ProtNLM"/>
    </source>
</evidence>
<accession>A0A077R6W2</accession>
<dbReference type="Gene3D" id="3.40.50.150">
    <property type="entry name" value="Vaccinia Virus protein VP39"/>
    <property type="match status" value="1"/>
</dbReference>
<proteinExistence type="predicted"/>
<evidence type="ECO:0000313" key="1">
    <source>
        <dbReference type="EMBL" id="CDI52869.1"/>
    </source>
</evidence>
<protein>
    <recommendedName>
        <fullName evidence="2">Rhodanese domain-containing protein</fullName>
    </recommendedName>
</protein>
<sequence length="421" mass="47100">MFASNTVPSDLVGCHLNTAILQPYLTLEHPRLVLDVRLASAFHQAHLANSYHISPISQLKSRYSYLPPRNVPFLVLAEYDQYEQVVHAFSSSPSARLIFLSDTTQQVYDDGKPAHIVVSKSFFESAKQLGYLRSSQSHEQRIAICSQNTNNDDVPTLLFRPSNAVRTTVLLLETQSRSLDTLRVLDLGCGAARDLAWILHGSRSRTSSCTWTGVGIDNWKAVLTRAQQLMDDLFLNQIHKDVPRGPRCEKLLWAKCSDTGLLEPLVGTGKGKPIQPQDVAKLWSEFEEIGLRPLLSTNKAIETVDEEQKFDLILSIRFHPRALLPQVSRLVRVGGIVLLSHFVTLSEVERARAIEAHPEGIVNYDSPPHQGRIQPGEIEGLVEAFNLSIEQGFTWIIHSDVLELIEDGRIIRSVALRKVAL</sequence>
<dbReference type="SUPFAM" id="SSF53335">
    <property type="entry name" value="S-adenosyl-L-methionine-dependent methyltransferases"/>
    <property type="match status" value="1"/>
</dbReference>